<evidence type="ECO:0000256" key="3">
    <source>
        <dbReference type="ARBA" id="ARBA00023274"/>
    </source>
</evidence>
<dbReference type="STRING" id="333673.A0A3M0LBE1"/>
<proteinExistence type="inferred from homology"/>
<dbReference type="EMBL" id="QRBI01000025">
    <property type="protein sequence ID" value="RMC22809.1"/>
    <property type="molecule type" value="Genomic_DNA"/>
</dbReference>
<evidence type="ECO:0000313" key="8">
    <source>
        <dbReference type="Proteomes" id="UP000269221"/>
    </source>
</evidence>
<dbReference type="PANTHER" id="PTHR12146:SF25">
    <property type="entry name" value="PLECTIN_ES10 N-TERMINAL DOMAIN-CONTAINING PROTEIN"/>
    <property type="match status" value="1"/>
</dbReference>
<keyword evidence="5" id="KW-0472">Membrane</keyword>
<keyword evidence="5" id="KW-1133">Transmembrane helix</keyword>
<evidence type="ECO:0000256" key="2">
    <source>
        <dbReference type="ARBA" id="ARBA00022980"/>
    </source>
</evidence>
<dbReference type="OrthoDB" id="5211809at2759"/>
<evidence type="ECO:0000256" key="5">
    <source>
        <dbReference type="SAM" id="Phobius"/>
    </source>
</evidence>
<dbReference type="GO" id="GO:0003735">
    <property type="term" value="F:structural constituent of ribosome"/>
    <property type="evidence" value="ECO:0007669"/>
    <property type="project" value="TreeGrafter"/>
</dbReference>
<feature type="transmembrane region" description="Helical" evidence="5">
    <location>
        <begin position="43"/>
        <end position="62"/>
    </location>
</feature>
<dbReference type="AlphaFoldDB" id="A0A3M0LBE1"/>
<dbReference type="GO" id="GO:0003723">
    <property type="term" value="F:RNA binding"/>
    <property type="evidence" value="ECO:0007669"/>
    <property type="project" value="TreeGrafter"/>
</dbReference>
<gene>
    <name evidence="7" type="ORF">DUI87_00180</name>
</gene>
<keyword evidence="2" id="KW-0689">Ribosomal protein</keyword>
<protein>
    <recommendedName>
        <fullName evidence="6">Plectin/eS10 N-terminal domain-containing protein</fullName>
    </recommendedName>
</protein>
<comment type="similarity">
    <text evidence="1">Belongs to the eukaryotic ribosomal protein eS10 family.</text>
</comment>
<dbReference type="Pfam" id="PF03501">
    <property type="entry name" value="S10_plectin"/>
    <property type="match status" value="1"/>
</dbReference>
<feature type="region of interest" description="Disordered" evidence="4">
    <location>
        <begin position="235"/>
        <end position="262"/>
    </location>
</feature>
<feature type="transmembrane region" description="Helical" evidence="5">
    <location>
        <begin position="12"/>
        <end position="36"/>
    </location>
</feature>
<evidence type="ECO:0000259" key="6">
    <source>
        <dbReference type="Pfam" id="PF03501"/>
    </source>
</evidence>
<name>A0A3M0LBE1_HIRRU</name>
<dbReference type="InterPro" id="IPR037447">
    <property type="entry name" value="Ribosomal_eS10"/>
</dbReference>
<keyword evidence="5" id="KW-0812">Transmembrane</keyword>
<feature type="domain" description="Plectin/eS10 N-terminal" evidence="6">
    <location>
        <begin position="119"/>
        <end position="212"/>
    </location>
</feature>
<organism evidence="7 8">
    <name type="scientific">Hirundo rustica rustica</name>
    <dbReference type="NCBI Taxonomy" id="333673"/>
    <lineage>
        <taxon>Eukaryota</taxon>
        <taxon>Metazoa</taxon>
        <taxon>Chordata</taxon>
        <taxon>Craniata</taxon>
        <taxon>Vertebrata</taxon>
        <taxon>Euteleostomi</taxon>
        <taxon>Archelosauria</taxon>
        <taxon>Archosauria</taxon>
        <taxon>Dinosauria</taxon>
        <taxon>Saurischia</taxon>
        <taxon>Theropoda</taxon>
        <taxon>Coelurosauria</taxon>
        <taxon>Aves</taxon>
        <taxon>Neognathae</taxon>
        <taxon>Neoaves</taxon>
        <taxon>Telluraves</taxon>
        <taxon>Australaves</taxon>
        <taxon>Passeriformes</taxon>
        <taxon>Sylvioidea</taxon>
        <taxon>Hirundinidae</taxon>
        <taxon>Hirundo</taxon>
    </lineage>
</organism>
<dbReference type="GO" id="GO:0022627">
    <property type="term" value="C:cytosolic small ribosomal subunit"/>
    <property type="evidence" value="ECO:0007669"/>
    <property type="project" value="TreeGrafter"/>
</dbReference>
<dbReference type="InterPro" id="IPR005326">
    <property type="entry name" value="Plectin_eS10_N"/>
</dbReference>
<keyword evidence="8" id="KW-1185">Reference proteome</keyword>
<sequence>MVAMSLSLPVAMSLSLLVAMSLSLLVAVVAMSLFLLVAMSLSVLVAVVAMSLSLLVATLVAMSLSLPVAMSLSLLVLYSGGLCALGGGPYRSVPEPFPSRARARRNRAPPCQMVAGMLMPLERLRSILELLFREGGPGWAKRDGCPRRAHPQLPGVANVEVRRAHGLAPLPRLVRQTAAWRHLYWYLTDAGVAHLRRYLRLPPDVVPRSLQRVRAPPAPQRSGRVPRRASGCAAARTRGAWKAPQGEGRPGRPPGPARTQPDAAVGLSRAWAPCHAVPCRARPPLPGPALLAWFGLVHPGLAWFILVWPGGSSWSILVPPGSLLVCPGSSWFILVPPGSSWPGLHRVFNTRSYP</sequence>
<evidence type="ECO:0000256" key="4">
    <source>
        <dbReference type="SAM" id="MobiDB-lite"/>
    </source>
</evidence>
<dbReference type="PANTHER" id="PTHR12146">
    <property type="entry name" value="40S RIBOSOMAL PROTEIN S10"/>
    <property type="match status" value="1"/>
</dbReference>
<dbReference type="InterPro" id="IPR036388">
    <property type="entry name" value="WH-like_DNA-bd_sf"/>
</dbReference>
<comment type="caution">
    <text evidence="7">The sequence shown here is derived from an EMBL/GenBank/DDBJ whole genome shotgun (WGS) entry which is preliminary data.</text>
</comment>
<accession>A0A3M0LBE1</accession>
<reference evidence="7 8" key="1">
    <citation type="submission" date="2018-07" db="EMBL/GenBank/DDBJ databases">
        <title>A high quality draft genome assembly of the barn swallow (H. rustica rustica).</title>
        <authorList>
            <person name="Formenti G."/>
            <person name="Chiara M."/>
            <person name="Poveda L."/>
            <person name="Francoijs K.-J."/>
            <person name="Bonisoli-Alquati A."/>
            <person name="Canova L."/>
            <person name="Gianfranceschi L."/>
            <person name="Horner D.S."/>
            <person name="Saino N."/>
        </authorList>
    </citation>
    <scope>NUCLEOTIDE SEQUENCE [LARGE SCALE GENOMIC DNA]</scope>
    <source>
        <strain evidence="7">Chelidonia</strain>
        <tissue evidence="7">Blood</tissue>
    </source>
</reference>
<evidence type="ECO:0000313" key="7">
    <source>
        <dbReference type="EMBL" id="RMC22809.1"/>
    </source>
</evidence>
<keyword evidence="3" id="KW-0687">Ribonucleoprotein</keyword>
<dbReference type="Proteomes" id="UP000269221">
    <property type="component" value="Unassembled WGS sequence"/>
</dbReference>
<dbReference type="Gene3D" id="1.10.10.10">
    <property type="entry name" value="Winged helix-like DNA-binding domain superfamily/Winged helix DNA-binding domain"/>
    <property type="match status" value="1"/>
</dbReference>
<evidence type="ECO:0000256" key="1">
    <source>
        <dbReference type="ARBA" id="ARBA00007278"/>
    </source>
</evidence>